<dbReference type="Proteomes" id="UP000634229">
    <property type="component" value="Unassembled WGS sequence"/>
</dbReference>
<evidence type="ECO:0000313" key="1">
    <source>
        <dbReference type="EMBL" id="MBL1095180.1"/>
    </source>
</evidence>
<dbReference type="EMBL" id="JAERRF010000001">
    <property type="protein sequence ID" value="MBL1095180.1"/>
    <property type="molecule type" value="Genomic_DNA"/>
</dbReference>
<proteinExistence type="predicted"/>
<protein>
    <submittedName>
        <fullName evidence="1">Uncharacterized protein</fullName>
    </submittedName>
</protein>
<sequence>MSTLMRAPRECGSWLWDLEEFAPPGLESALTTAARMAEVLAAHDLLTPQRLEYRWYVLDSGGINITTNLALTVPLSDAALPERVRGSRPVGFPDADVDDLHVVGPGRWVDAQGTPHTEPRLLDLSVSPAPVGLSAELAVHHDIWGWFDFAGRPHPDVHQRNAPRLTAAIEDLNALLGVSGEPGEPTYFGSATELGIATPDARDDGSGPDVTDRL</sequence>
<gene>
    <name evidence="1" type="ORF">JK363_00535</name>
</gene>
<organism evidence="1 2">
    <name type="scientific">Streptomyces coffeae</name>
    <dbReference type="NCBI Taxonomy" id="621382"/>
    <lineage>
        <taxon>Bacteria</taxon>
        <taxon>Bacillati</taxon>
        <taxon>Actinomycetota</taxon>
        <taxon>Actinomycetes</taxon>
        <taxon>Kitasatosporales</taxon>
        <taxon>Streptomycetaceae</taxon>
        <taxon>Streptomyces</taxon>
    </lineage>
</organism>
<reference evidence="1 2" key="1">
    <citation type="submission" date="2021-01" db="EMBL/GenBank/DDBJ databases">
        <title>WGS of actinomycetes isolated from Thailand.</title>
        <authorList>
            <person name="Thawai C."/>
        </authorList>
    </citation>
    <scope>NUCLEOTIDE SEQUENCE [LARGE SCALE GENOMIC DNA]</scope>
    <source>
        <strain evidence="1 2">CA1R205</strain>
    </source>
</reference>
<keyword evidence="2" id="KW-1185">Reference proteome</keyword>
<accession>A0ABS1N520</accession>
<dbReference type="RefSeq" id="WP_201870483.1">
    <property type="nucleotide sequence ID" value="NZ_JAERRF010000001.1"/>
</dbReference>
<comment type="caution">
    <text evidence="1">The sequence shown here is derived from an EMBL/GenBank/DDBJ whole genome shotgun (WGS) entry which is preliminary data.</text>
</comment>
<evidence type="ECO:0000313" key="2">
    <source>
        <dbReference type="Proteomes" id="UP000634229"/>
    </source>
</evidence>
<name>A0ABS1N520_9ACTN</name>